<gene>
    <name evidence="2" type="ORF">KCU76_g3383</name>
</gene>
<dbReference type="EMBL" id="JAHFXF010000089">
    <property type="protein sequence ID" value="KAG9696926.1"/>
    <property type="molecule type" value="Genomic_DNA"/>
</dbReference>
<reference evidence="2" key="1">
    <citation type="journal article" date="2021" name="J Fungi (Basel)">
        <title>Virulence traits and population genomics of the black yeast Aureobasidium melanogenum.</title>
        <authorList>
            <person name="Cernosa A."/>
            <person name="Sun X."/>
            <person name="Gostincar C."/>
            <person name="Fang C."/>
            <person name="Gunde-Cimerman N."/>
            <person name="Song Z."/>
        </authorList>
    </citation>
    <scope>NUCLEOTIDE SEQUENCE</scope>
    <source>
        <strain evidence="2">EXF-9911</strain>
    </source>
</reference>
<dbReference type="AlphaFoldDB" id="A0A9P8ERU6"/>
<feature type="compositionally biased region" description="Polar residues" evidence="1">
    <location>
        <begin position="70"/>
        <end position="87"/>
    </location>
</feature>
<accession>A0A9P8ERU6</accession>
<dbReference type="OrthoDB" id="3925440at2759"/>
<evidence type="ECO:0000313" key="2">
    <source>
        <dbReference type="EMBL" id="KAG9696926.1"/>
    </source>
</evidence>
<evidence type="ECO:0000256" key="1">
    <source>
        <dbReference type="SAM" id="MobiDB-lite"/>
    </source>
</evidence>
<protein>
    <submittedName>
        <fullName evidence="2">Uncharacterized protein</fullName>
    </submittedName>
</protein>
<proteinExistence type="predicted"/>
<evidence type="ECO:0000313" key="3">
    <source>
        <dbReference type="Proteomes" id="UP000779574"/>
    </source>
</evidence>
<reference evidence="2" key="2">
    <citation type="submission" date="2021-08" db="EMBL/GenBank/DDBJ databases">
        <authorList>
            <person name="Gostincar C."/>
            <person name="Sun X."/>
            <person name="Song Z."/>
            <person name="Gunde-Cimerman N."/>
        </authorList>
    </citation>
    <scope>NUCLEOTIDE SEQUENCE</scope>
    <source>
        <strain evidence="2">EXF-9911</strain>
    </source>
</reference>
<comment type="caution">
    <text evidence="2">The sequence shown here is derived from an EMBL/GenBank/DDBJ whole genome shotgun (WGS) entry which is preliminary data.</text>
</comment>
<feature type="region of interest" description="Disordered" evidence="1">
    <location>
        <begin position="1"/>
        <end position="37"/>
    </location>
</feature>
<organism evidence="2 3">
    <name type="scientific">Aureobasidium melanogenum</name>
    <name type="common">Aureobasidium pullulans var. melanogenum</name>
    <dbReference type="NCBI Taxonomy" id="46634"/>
    <lineage>
        <taxon>Eukaryota</taxon>
        <taxon>Fungi</taxon>
        <taxon>Dikarya</taxon>
        <taxon>Ascomycota</taxon>
        <taxon>Pezizomycotina</taxon>
        <taxon>Dothideomycetes</taxon>
        <taxon>Dothideomycetidae</taxon>
        <taxon>Dothideales</taxon>
        <taxon>Saccotheciaceae</taxon>
        <taxon>Aureobasidium</taxon>
    </lineage>
</organism>
<sequence>MPEPLPVYSQDAPPEPEIPTTEPPEYLQRTPSQEAARLQSLKEWAAKRDLMNSGGYMETFNIGGQTVTNGQLVSSSSTEYPSASQEKQALAAKYGDDGYEGASSSHDSDSKPGVGKRISGFLKRISPAERAQQKAMNMTAEEEEAEMKKYPMAEGTYGWENMDSSKK</sequence>
<feature type="region of interest" description="Disordered" evidence="1">
    <location>
        <begin position="70"/>
        <end position="167"/>
    </location>
</feature>
<feature type="non-terminal residue" evidence="2">
    <location>
        <position position="167"/>
    </location>
</feature>
<dbReference type="Proteomes" id="UP000779574">
    <property type="component" value="Unassembled WGS sequence"/>
</dbReference>
<name>A0A9P8ERU6_AURME</name>